<comment type="caution">
    <text evidence="2">The sequence shown here is derived from an EMBL/GenBank/DDBJ whole genome shotgun (WGS) entry which is preliminary data.</text>
</comment>
<dbReference type="AlphaFoldDB" id="A0A9P6TE28"/>
<feature type="compositionally biased region" description="Low complexity" evidence="1">
    <location>
        <begin position="51"/>
        <end position="72"/>
    </location>
</feature>
<reference evidence="2" key="1">
    <citation type="submission" date="2013-11" db="EMBL/GenBank/DDBJ databases">
        <title>Genome sequence of the fusiform rust pathogen reveals effectors for host alternation and coevolution with pine.</title>
        <authorList>
            <consortium name="DOE Joint Genome Institute"/>
            <person name="Smith K."/>
            <person name="Pendleton A."/>
            <person name="Kubisiak T."/>
            <person name="Anderson C."/>
            <person name="Salamov A."/>
            <person name="Aerts A."/>
            <person name="Riley R."/>
            <person name="Clum A."/>
            <person name="Lindquist E."/>
            <person name="Ence D."/>
            <person name="Campbell M."/>
            <person name="Kronenberg Z."/>
            <person name="Feau N."/>
            <person name="Dhillon B."/>
            <person name="Hamelin R."/>
            <person name="Burleigh J."/>
            <person name="Smith J."/>
            <person name="Yandell M."/>
            <person name="Nelson C."/>
            <person name="Grigoriev I."/>
            <person name="Davis J."/>
        </authorList>
    </citation>
    <scope>NUCLEOTIDE SEQUENCE</scope>
    <source>
        <strain evidence="2">G11</strain>
    </source>
</reference>
<dbReference type="EMBL" id="MU167249">
    <property type="protein sequence ID" value="KAG0147338.1"/>
    <property type="molecule type" value="Genomic_DNA"/>
</dbReference>
<evidence type="ECO:0000313" key="3">
    <source>
        <dbReference type="Proteomes" id="UP000886653"/>
    </source>
</evidence>
<keyword evidence="3" id="KW-1185">Reference proteome</keyword>
<proteinExistence type="predicted"/>
<accession>A0A9P6TE28</accession>
<evidence type="ECO:0000313" key="2">
    <source>
        <dbReference type="EMBL" id="KAG0147338.1"/>
    </source>
</evidence>
<dbReference type="Proteomes" id="UP000886653">
    <property type="component" value="Unassembled WGS sequence"/>
</dbReference>
<sequence length="72" mass="8019">MKKPQISLLIHRSPMKRLCVTRRICQRWTLCAFSADTVSTHKQNPIIIPPTTTTTSSSSSSSISRLKSTTTT</sequence>
<gene>
    <name evidence="2" type="ORF">CROQUDRAFT_91602</name>
</gene>
<feature type="region of interest" description="Disordered" evidence="1">
    <location>
        <begin position="43"/>
        <end position="72"/>
    </location>
</feature>
<name>A0A9P6TE28_9BASI</name>
<evidence type="ECO:0000256" key="1">
    <source>
        <dbReference type="SAM" id="MobiDB-lite"/>
    </source>
</evidence>
<organism evidence="2 3">
    <name type="scientific">Cronartium quercuum f. sp. fusiforme G11</name>
    <dbReference type="NCBI Taxonomy" id="708437"/>
    <lineage>
        <taxon>Eukaryota</taxon>
        <taxon>Fungi</taxon>
        <taxon>Dikarya</taxon>
        <taxon>Basidiomycota</taxon>
        <taxon>Pucciniomycotina</taxon>
        <taxon>Pucciniomycetes</taxon>
        <taxon>Pucciniales</taxon>
        <taxon>Coleosporiaceae</taxon>
        <taxon>Cronartium</taxon>
    </lineage>
</organism>
<protein>
    <submittedName>
        <fullName evidence="2">Uncharacterized protein</fullName>
    </submittedName>
</protein>